<dbReference type="InterPro" id="IPR036069">
    <property type="entry name" value="DUF34/NIF3_sf"/>
</dbReference>
<gene>
    <name evidence="1" type="ORF">FJY86_04155</name>
</gene>
<organism evidence="1 2">
    <name type="scientific">Candidatus Iainarchaeum sp</name>
    <dbReference type="NCBI Taxonomy" id="3101447"/>
    <lineage>
        <taxon>Archaea</taxon>
        <taxon>Candidatus Iainarchaeota</taxon>
        <taxon>Candidatus Iainarchaeia</taxon>
        <taxon>Candidatus Iainarchaeales</taxon>
        <taxon>Candidatus Iainarchaeaceae</taxon>
        <taxon>Candidatus Iainarchaeum</taxon>
    </lineage>
</organism>
<name>A0A8T4C7D0_9ARCH</name>
<dbReference type="Gene3D" id="3.30.70.120">
    <property type="match status" value="1"/>
</dbReference>
<dbReference type="PANTHER" id="PTHR41774:SF1">
    <property type="entry name" value="NGG1P INTERACTING FACTOR NIF3"/>
    <property type="match status" value="1"/>
</dbReference>
<evidence type="ECO:0000313" key="2">
    <source>
        <dbReference type="Proteomes" id="UP000774699"/>
    </source>
</evidence>
<sequence>MTKNAMFKLVVYSPKSHMDEMLEALQKNGCGTLGDGKYEGCAFLTFGHGTWIAQKGSKPFKGRLNRREMIQEVRVESTCPASKVDDVVKILRSVHPYEEPVIEVYPLEGLDSRVSVKPALQALRSK</sequence>
<proteinExistence type="predicted"/>
<dbReference type="EMBL" id="VGJJ01000037">
    <property type="protein sequence ID" value="MBM3282502.1"/>
    <property type="molecule type" value="Genomic_DNA"/>
</dbReference>
<evidence type="ECO:0000313" key="1">
    <source>
        <dbReference type="EMBL" id="MBM3282502.1"/>
    </source>
</evidence>
<reference evidence="1" key="1">
    <citation type="submission" date="2019-03" db="EMBL/GenBank/DDBJ databases">
        <title>Lake Tanganyika Metagenome-Assembled Genomes (MAGs).</title>
        <authorList>
            <person name="Tran P."/>
        </authorList>
    </citation>
    <scope>NUCLEOTIDE SEQUENCE</scope>
    <source>
        <strain evidence="1">M_DeepCast_50m_m2_156</strain>
    </source>
</reference>
<dbReference type="AlphaFoldDB" id="A0A8T4C7D0"/>
<dbReference type="Proteomes" id="UP000774699">
    <property type="component" value="Unassembled WGS sequence"/>
</dbReference>
<comment type="caution">
    <text evidence="1">The sequence shown here is derived from an EMBL/GenBank/DDBJ whole genome shotgun (WGS) entry which is preliminary data.</text>
</comment>
<dbReference type="InterPro" id="IPR015867">
    <property type="entry name" value="N-reg_PII/ATP_PRibTrfase_C"/>
</dbReference>
<evidence type="ECO:0008006" key="3">
    <source>
        <dbReference type="Google" id="ProtNLM"/>
    </source>
</evidence>
<protein>
    <recommendedName>
        <fullName evidence="3">NGG1p interacting factor NIF3</fullName>
    </recommendedName>
</protein>
<dbReference type="SUPFAM" id="SSF102705">
    <property type="entry name" value="NIF3 (NGG1p interacting factor 3)-like"/>
    <property type="match status" value="1"/>
</dbReference>
<accession>A0A8T4C7D0</accession>
<dbReference type="PANTHER" id="PTHR41774">
    <property type="match status" value="1"/>
</dbReference>